<keyword evidence="3" id="KW-1185">Reference proteome</keyword>
<evidence type="ECO:0000313" key="2">
    <source>
        <dbReference type="EMBL" id="KAK3240778.1"/>
    </source>
</evidence>
<name>A0AAE0BQ92_9CHLO</name>
<sequence>MGHGGSQRAGMEEGMREDGPQGGALAAASAVQSPIFSTPSAPAKHADDEFLEFLDATLGDGEFLSPEASSWKSFEI</sequence>
<organism evidence="2 3">
    <name type="scientific">Cymbomonas tetramitiformis</name>
    <dbReference type="NCBI Taxonomy" id="36881"/>
    <lineage>
        <taxon>Eukaryota</taxon>
        <taxon>Viridiplantae</taxon>
        <taxon>Chlorophyta</taxon>
        <taxon>Pyramimonadophyceae</taxon>
        <taxon>Pyramimonadales</taxon>
        <taxon>Pyramimonadaceae</taxon>
        <taxon>Cymbomonas</taxon>
    </lineage>
</organism>
<feature type="region of interest" description="Disordered" evidence="1">
    <location>
        <begin position="1"/>
        <end position="44"/>
    </location>
</feature>
<feature type="compositionally biased region" description="Polar residues" evidence="1">
    <location>
        <begin position="30"/>
        <end position="40"/>
    </location>
</feature>
<accession>A0AAE0BQ92</accession>
<dbReference type="Proteomes" id="UP001190700">
    <property type="component" value="Unassembled WGS sequence"/>
</dbReference>
<evidence type="ECO:0000256" key="1">
    <source>
        <dbReference type="SAM" id="MobiDB-lite"/>
    </source>
</evidence>
<protein>
    <submittedName>
        <fullName evidence="2">Uncharacterized protein</fullName>
    </submittedName>
</protein>
<proteinExistence type="predicted"/>
<dbReference type="EMBL" id="LGRX02033553">
    <property type="protein sequence ID" value="KAK3240778.1"/>
    <property type="molecule type" value="Genomic_DNA"/>
</dbReference>
<comment type="caution">
    <text evidence="2">The sequence shown here is derived from an EMBL/GenBank/DDBJ whole genome shotgun (WGS) entry which is preliminary data.</text>
</comment>
<dbReference type="AlphaFoldDB" id="A0AAE0BQ92"/>
<reference evidence="2 3" key="1">
    <citation type="journal article" date="2015" name="Genome Biol. Evol.">
        <title>Comparative Genomics of a Bacterivorous Green Alga Reveals Evolutionary Causalities and Consequences of Phago-Mixotrophic Mode of Nutrition.</title>
        <authorList>
            <person name="Burns J.A."/>
            <person name="Paasch A."/>
            <person name="Narechania A."/>
            <person name="Kim E."/>
        </authorList>
    </citation>
    <scope>NUCLEOTIDE SEQUENCE [LARGE SCALE GENOMIC DNA]</scope>
    <source>
        <strain evidence="2 3">PLY_AMNH</strain>
    </source>
</reference>
<feature type="compositionally biased region" description="Basic and acidic residues" evidence="1">
    <location>
        <begin position="10"/>
        <end position="19"/>
    </location>
</feature>
<evidence type="ECO:0000313" key="3">
    <source>
        <dbReference type="Proteomes" id="UP001190700"/>
    </source>
</evidence>
<gene>
    <name evidence="2" type="ORF">CYMTET_49408</name>
</gene>